<keyword evidence="6 7" id="KW-0472">Membrane</keyword>
<evidence type="ECO:0000256" key="8">
    <source>
        <dbReference type="SAM" id="Phobius"/>
    </source>
</evidence>
<feature type="transmembrane region" description="Helical" evidence="8">
    <location>
        <begin position="249"/>
        <end position="271"/>
    </location>
</feature>
<evidence type="ECO:0000256" key="6">
    <source>
        <dbReference type="ARBA" id="ARBA00023136"/>
    </source>
</evidence>
<dbReference type="GO" id="GO:0005886">
    <property type="term" value="C:plasma membrane"/>
    <property type="evidence" value="ECO:0007669"/>
    <property type="project" value="TreeGrafter"/>
</dbReference>
<feature type="transmembrane region" description="Helical" evidence="8">
    <location>
        <begin position="63"/>
        <end position="82"/>
    </location>
</feature>
<dbReference type="InterPro" id="IPR001248">
    <property type="entry name" value="Pur-cyt_permease"/>
</dbReference>
<feature type="transmembrane region" description="Helical" evidence="8">
    <location>
        <begin position="291"/>
        <end position="310"/>
    </location>
</feature>
<dbReference type="Proteomes" id="UP000032360">
    <property type="component" value="Unassembled WGS sequence"/>
</dbReference>
<dbReference type="InterPro" id="IPR026030">
    <property type="entry name" value="Pur-cyt_permease_Fcy2/21/22"/>
</dbReference>
<keyword evidence="4 8" id="KW-0812">Transmembrane</keyword>
<gene>
    <name evidence="9" type="ORF">AXFE_22180</name>
</gene>
<sequence>MVKEAFEIPIAESGPVGIERRGIDYIPARERWAKPVNLFWMWGGAIFNVEILVYGAVLMSFGLSFAQSVIIILVGNLSYFLLGLTSLQGPEAGTTTFTINRASFGQNGSKLIAFFNWLTQVGFETEGLALIVIAGIALLSKAGIHTSTGVKVAILLVAAAIQLLLPLFGHQAILKAMKMLFLPFVLLFIVFAILGLGKVNLHSVAHGANWQTMTEGLAFILAASGLGWTENGNDFSRYLPRESSHKKTVGWVFLGTYIPSVALMILGAAVATYVGSASGSITGIAEKFTPWFIWPYLIVSIIQLFAINSLDLYSSGVTLQALGLKISRWQAVILDTIICTSLTAYAIFSSSFNTLLQEFILFIIVWVAPWTAVYLVDWLLRKRRYSALDLQRSKGGIYYRNGGVHWVGIIAQVLGMAGAMLTIDVYPHYVSIFSNATNGADISVFVGFFVGGISYWLLARNQVTKEALEQPLEIDELAIANINPN</sequence>
<dbReference type="Gene3D" id="1.10.4160.10">
    <property type="entry name" value="Hydantoin permease"/>
    <property type="match status" value="1"/>
</dbReference>
<dbReference type="PANTHER" id="PTHR31806">
    <property type="entry name" value="PURINE-CYTOSINE PERMEASE FCY2-RELATED"/>
    <property type="match status" value="1"/>
</dbReference>
<accession>A0A0D8HG49</accession>
<dbReference type="GO" id="GO:0022857">
    <property type="term" value="F:transmembrane transporter activity"/>
    <property type="evidence" value="ECO:0007669"/>
    <property type="project" value="InterPro"/>
</dbReference>
<evidence type="ECO:0000256" key="3">
    <source>
        <dbReference type="ARBA" id="ARBA00022448"/>
    </source>
</evidence>
<evidence type="ECO:0000256" key="7">
    <source>
        <dbReference type="PIRNR" id="PIRNR002744"/>
    </source>
</evidence>
<evidence type="ECO:0000313" key="10">
    <source>
        <dbReference type="Proteomes" id="UP000032360"/>
    </source>
</evidence>
<evidence type="ECO:0000313" key="9">
    <source>
        <dbReference type="EMBL" id="KJF16935.1"/>
    </source>
</evidence>
<comment type="caution">
    <text evidence="9">The sequence shown here is derived from an EMBL/GenBank/DDBJ whole genome shotgun (WGS) entry which is preliminary data.</text>
</comment>
<dbReference type="Pfam" id="PF02133">
    <property type="entry name" value="Transp_cyt_pur"/>
    <property type="match status" value="1"/>
</dbReference>
<dbReference type="EMBL" id="JXYS01000070">
    <property type="protein sequence ID" value="KJF16935.1"/>
    <property type="molecule type" value="Genomic_DNA"/>
</dbReference>
<feature type="transmembrane region" description="Helical" evidence="8">
    <location>
        <begin position="127"/>
        <end position="144"/>
    </location>
</feature>
<feature type="transmembrane region" description="Helical" evidence="8">
    <location>
        <begin position="442"/>
        <end position="459"/>
    </location>
</feature>
<dbReference type="OrthoDB" id="9809167at2"/>
<keyword evidence="10" id="KW-1185">Reference proteome</keyword>
<protein>
    <submittedName>
        <fullName evidence="9">Permease</fullName>
    </submittedName>
</protein>
<dbReference type="STRING" id="1280514.AXFE_22180"/>
<organism evidence="9 10">
    <name type="scientific">Acidithrix ferrooxidans</name>
    <dbReference type="NCBI Taxonomy" id="1280514"/>
    <lineage>
        <taxon>Bacteria</taxon>
        <taxon>Bacillati</taxon>
        <taxon>Actinomycetota</taxon>
        <taxon>Acidimicrobiia</taxon>
        <taxon>Acidimicrobiales</taxon>
        <taxon>Acidimicrobiaceae</taxon>
        <taxon>Acidithrix</taxon>
    </lineage>
</organism>
<feature type="transmembrane region" description="Helical" evidence="8">
    <location>
        <begin position="180"/>
        <end position="197"/>
    </location>
</feature>
<evidence type="ECO:0000256" key="5">
    <source>
        <dbReference type="ARBA" id="ARBA00022989"/>
    </source>
</evidence>
<feature type="transmembrane region" description="Helical" evidence="8">
    <location>
        <begin position="150"/>
        <end position="168"/>
    </location>
</feature>
<comment type="similarity">
    <text evidence="2 7">Belongs to the purine-cytosine permease (2.A.39) family.</text>
</comment>
<reference evidence="9 10" key="1">
    <citation type="submission" date="2015-01" db="EMBL/GenBank/DDBJ databases">
        <title>Draft genome of the acidophilic iron oxidizer Acidithrix ferrooxidans strain Py-F3.</title>
        <authorList>
            <person name="Poehlein A."/>
            <person name="Eisen S."/>
            <person name="Schloemann M."/>
            <person name="Johnson B.D."/>
            <person name="Daniel R."/>
            <person name="Muehling M."/>
        </authorList>
    </citation>
    <scope>NUCLEOTIDE SEQUENCE [LARGE SCALE GENOMIC DNA]</scope>
    <source>
        <strain evidence="9 10">Py-F3</strain>
    </source>
</reference>
<dbReference type="PIRSF" id="PIRSF002744">
    <property type="entry name" value="Pur-cyt_permease"/>
    <property type="match status" value="1"/>
</dbReference>
<dbReference type="PANTHER" id="PTHR31806:SF1">
    <property type="entry name" value="PURINE-CYTOSINE PERMEASE FCY2-RELATED"/>
    <property type="match status" value="1"/>
</dbReference>
<feature type="transmembrane region" description="Helical" evidence="8">
    <location>
        <begin position="331"/>
        <end position="348"/>
    </location>
</feature>
<evidence type="ECO:0000256" key="2">
    <source>
        <dbReference type="ARBA" id="ARBA00008974"/>
    </source>
</evidence>
<feature type="transmembrane region" description="Helical" evidence="8">
    <location>
        <begin position="360"/>
        <end position="380"/>
    </location>
</feature>
<dbReference type="AlphaFoldDB" id="A0A0D8HG49"/>
<comment type="subcellular location">
    <subcellularLocation>
        <location evidence="1">Membrane</location>
        <topology evidence="1">Multi-pass membrane protein</topology>
    </subcellularLocation>
</comment>
<dbReference type="RefSeq" id="WP_052605842.1">
    <property type="nucleotide sequence ID" value="NZ_JXYS01000070.1"/>
</dbReference>
<feature type="transmembrane region" description="Helical" evidence="8">
    <location>
        <begin position="401"/>
        <end position="422"/>
    </location>
</feature>
<evidence type="ECO:0000256" key="1">
    <source>
        <dbReference type="ARBA" id="ARBA00004141"/>
    </source>
</evidence>
<feature type="transmembrane region" description="Helical" evidence="8">
    <location>
        <begin position="38"/>
        <end position="57"/>
    </location>
</feature>
<keyword evidence="3 7" id="KW-0813">Transport</keyword>
<proteinExistence type="inferred from homology"/>
<evidence type="ECO:0000256" key="4">
    <source>
        <dbReference type="ARBA" id="ARBA00022692"/>
    </source>
</evidence>
<keyword evidence="5 8" id="KW-1133">Transmembrane helix</keyword>
<name>A0A0D8HG49_9ACTN</name>